<organism evidence="3 4">
    <name type="scientific">Mycena venus</name>
    <dbReference type="NCBI Taxonomy" id="2733690"/>
    <lineage>
        <taxon>Eukaryota</taxon>
        <taxon>Fungi</taxon>
        <taxon>Dikarya</taxon>
        <taxon>Basidiomycota</taxon>
        <taxon>Agaricomycotina</taxon>
        <taxon>Agaricomycetes</taxon>
        <taxon>Agaricomycetidae</taxon>
        <taxon>Agaricales</taxon>
        <taxon>Marasmiineae</taxon>
        <taxon>Mycenaceae</taxon>
        <taxon>Mycena</taxon>
    </lineage>
</organism>
<keyword evidence="4" id="KW-1185">Reference proteome</keyword>
<protein>
    <submittedName>
        <fullName evidence="3">Uncharacterized protein</fullName>
    </submittedName>
</protein>
<dbReference type="Proteomes" id="UP000620124">
    <property type="component" value="Unassembled WGS sequence"/>
</dbReference>
<feature type="transmembrane region" description="Helical" evidence="2">
    <location>
        <begin position="178"/>
        <end position="199"/>
    </location>
</feature>
<keyword evidence="2" id="KW-1133">Transmembrane helix</keyword>
<gene>
    <name evidence="3" type="ORF">MVEN_01159100</name>
</gene>
<evidence type="ECO:0000256" key="2">
    <source>
        <dbReference type="SAM" id="Phobius"/>
    </source>
</evidence>
<feature type="transmembrane region" description="Helical" evidence="2">
    <location>
        <begin position="299"/>
        <end position="322"/>
    </location>
</feature>
<sequence>MASDNQSQPGTALGSVVTNGIQDISAFLPILGTDQCETHCCQGIDRGFWYVAATPLSIFGSLGIIKAGLVTLIISIDIPSFRGPRLLHNAGFSPPGLLRQLTYVLDDDDSIYVAEQNVRSMLRQHRVIEVIPNLYSWPWVRWNLKMFAFTMILSALGISPYVYIIIRDINPRPFSSTWLYPVLRVCGSALAAAMIQLIIQFRLMTIVHRRLTFHAVNHIFKQEHRAPPTWWNPALRSEDCLSKLKADIDGFQQTSLNHSYLEKPGGLGGVDERLVGVGPFKRYPRDDSNPESERNIQPIVICTVAFQLGLVLGMAASVWGYIGCFKIVQSSTSATGPLVWLILELFLSVLRLWIWAFNPATDDPPPPIVISSGDLKPDAPRQDYVAHDIGWRLEDVTVDMHALVIDISSGVHGSSPQWPMFEYLTQHLAVPEDQVQHIRGFNPQVIRDALRSLSKNIAIPRGSPIVIYISHHSDRPTDSEWIGNVEQGLSYATFFELVRRISGTKGENVAVILDTNFPAPGTKAEHESEPYVLLTACSSREIPNVDVSGGSFTLELLTALKPAAVEKLCYEELSYEEVVRRAAEHLKVKGQTPRCMGIFKKRQIFNGILARKRLRSAESDSTSSLISATFARPTGDEQNSRSSTHTTLHINGNANGTLRTANGH</sequence>
<keyword evidence="2" id="KW-0472">Membrane</keyword>
<accession>A0A8H7CVL9</accession>
<evidence type="ECO:0000313" key="3">
    <source>
        <dbReference type="EMBL" id="KAF7351970.1"/>
    </source>
</evidence>
<dbReference type="AlphaFoldDB" id="A0A8H7CVL9"/>
<name>A0A8H7CVL9_9AGAR</name>
<dbReference type="Gene3D" id="3.40.50.1460">
    <property type="match status" value="1"/>
</dbReference>
<proteinExistence type="predicted"/>
<evidence type="ECO:0000313" key="4">
    <source>
        <dbReference type="Proteomes" id="UP000620124"/>
    </source>
</evidence>
<feature type="transmembrane region" description="Helical" evidence="2">
    <location>
        <begin position="56"/>
        <end position="76"/>
    </location>
</feature>
<feature type="region of interest" description="Disordered" evidence="1">
    <location>
        <begin position="628"/>
        <end position="664"/>
    </location>
</feature>
<feature type="transmembrane region" description="Helical" evidence="2">
    <location>
        <begin position="334"/>
        <end position="354"/>
    </location>
</feature>
<dbReference type="EMBL" id="JACAZI010000009">
    <property type="protein sequence ID" value="KAF7351970.1"/>
    <property type="molecule type" value="Genomic_DNA"/>
</dbReference>
<evidence type="ECO:0000256" key="1">
    <source>
        <dbReference type="SAM" id="MobiDB-lite"/>
    </source>
</evidence>
<feature type="compositionally biased region" description="Polar residues" evidence="1">
    <location>
        <begin position="640"/>
        <end position="664"/>
    </location>
</feature>
<comment type="caution">
    <text evidence="3">The sequence shown here is derived from an EMBL/GenBank/DDBJ whole genome shotgun (WGS) entry which is preliminary data.</text>
</comment>
<dbReference type="OrthoDB" id="3032844at2759"/>
<keyword evidence="2" id="KW-0812">Transmembrane</keyword>
<feature type="transmembrane region" description="Helical" evidence="2">
    <location>
        <begin position="146"/>
        <end position="166"/>
    </location>
</feature>
<reference evidence="3" key="1">
    <citation type="submission" date="2020-05" db="EMBL/GenBank/DDBJ databases">
        <title>Mycena genomes resolve the evolution of fungal bioluminescence.</title>
        <authorList>
            <person name="Tsai I.J."/>
        </authorList>
    </citation>
    <scope>NUCLEOTIDE SEQUENCE</scope>
    <source>
        <strain evidence="3">CCC161011</strain>
    </source>
</reference>